<dbReference type="RefSeq" id="WP_259083307.1">
    <property type="nucleotide sequence ID" value="NZ_JANTYZ010000002.1"/>
</dbReference>
<dbReference type="Proteomes" id="UP001155034">
    <property type="component" value="Unassembled WGS sequence"/>
</dbReference>
<reference evidence="1" key="1">
    <citation type="submission" date="2022-08" db="EMBL/GenBank/DDBJ databases">
        <title>Genomic Encyclopedia of Type Strains, Phase V (KMG-V): Genome sequencing to study the core and pangenomes of soil and plant-associated prokaryotes.</title>
        <authorList>
            <person name="Whitman W."/>
        </authorList>
    </citation>
    <scope>NUCLEOTIDE SEQUENCE</scope>
    <source>
        <strain evidence="1">SP2016B</strain>
    </source>
</reference>
<proteinExistence type="predicted"/>
<accession>A0A9X2U126</accession>
<evidence type="ECO:0000313" key="2">
    <source>
        <dbReference type="Proteomes" id="UP001155034"/>
    </source>
</evidence>
<comment type="caution">
    <text evidence="1">The sequence shown here is derived from an EMBL/GenBank/DDBJ whole genome shotgun (WGS) entry which is preliminary data.</text>
</comment>
<dbReference type="EMBL" id="JANTYZ010000002">
    <property type="protein sequence ID" value="MCS3864613.1"/>
    <property type="molecule type" value="Genomic_DNA"/>
</dbReference>
<protein>
    <submittedName>
        <fullName evidence="1">Uncharacterized protein</fullName>
    </submittedName>
</protein>
<organism evidence="1 2">
    <name type="scientific">Salinibacter ruber</name>
    <dbReference type="NCBI Taxonomy" id="146919"/>
    <lineage>
        <taxon>Bacteria</taxon>
        <taxon>Pseudomonadati</taxon>
        <taxon>Rhodothermota</taxon>
        <taxon>Rhodothermia</taxon>
        <taxon>Rhodothermales</taxon>
        <taxon>Salinibacteraceae</taxon>
        <taxon>Salinibacter</taxon>
    </lineage>
</organism>
<gene>
    <name evidence="1" type="ORF">GGP82_001159</name>
</gene>
<name>A0A9X2U126_9BACT</name>
<dbReference type="AlphaFoldDB" id="A0A9X2U126"/>
<evidence type="ECO:0000313" key="1">
    <source>
        <dbReference type="EMBL" id="MCS3864613.1"/>
    </source>
</evidence>
<sequence>MPEPTIFVQCRSQTQEEPKAFGGGNELKQKNKIAKLERMVGKKKVEVTLLENFSGES</sequence>